<evidence type="ECO:0000259" key="1">
    <source>
        <dbReference type="Pfam" id="PF01909"/>
    </source>
</evidence>
<name>W4QCQ4_9BACI</name>
<organism evidence="2 3">
    <name type="scientific">Halalkalibacter hemicellulosilyticusJCM 9152</name>
    <dbReference type="NCBI Taxonomy" id="1236971"/>
    <lineage>
        <taxon>Bacteria</taxon>
        <taxon>Bacillati</taxon>
        <taxon>Bacillota</taxon>
        <taxon>Bacilli</taxon>
        <taxon>Bacillales</taxon>
        <taxon>Bacillaceae</taxon>
        <taxon>Halalkalibacter</taxon>
    </lineage>
</organism>
<dbReference type="RefSeq" id="WP_035341003.1">
    <property type="nucleotide sequence ID" value="NZ_BAUU01000004.1"/>
</dbReference>
<protein>
    <recommendedName>
        <fullName evidence="1">Polymerase nucleotidyl transferase domain-containing protein</fullName>
    </recommendedName>
</protein>
<dbReference type="EMBL" id="BAUU01000004">
    <property type="protein sequence ID" value="GAE29433.1"/>
    <property type="molecule type" value="Genomic_DNA"/>
</dbReference>
<reference evidence="2" key="1">
    <citation type="journal article" date="2014" name="Genome Announc.">
        <title>Draft Genome Sequences of Three Alkaliphilic Bacillus Strains, Bacillus wakoensis JCM 9140T, Bacillus akibai JCM 9157T, and Bacillus hemicellulosilyticus JCM 9152T.</title>
        <authorList>
            <person name="Yuki M."/>
            <person name="Oshima K."/>
            <person name="Suda W."/>
            <person name="Oshida Y."/>
            <person name="Kitamura K."/>
            <person name="Iida T."/>
            <person name="Hattori M."/>
            <person name="Ohkuma M."/>
        </authorList>
    </citation>
    <scope>NUCLEOTIDE SEQUENCE [LARGE SCALE GENOMIC DNA]</scope>
    <source>
        <strain evidence="2">JCM 9152</strain>
    </source>
</reference>
<dbReference type="InterPro" id="IPR043519">
    <property type="entry name" value="NT_sf"/>
</dbReference>
<dbReference type="SUPFAM" id="SSF81301">
    <property type="entry name" value="Nucleotidyltransferase"/>
    <property type="match status" value="1"/>
</dbReference>
<dbReference type="OrthoDB" id="2351665at2"/>
<dbReference type="STRING" id="1236971.JCM9152_790"/>
<proteinExistence type="predicted"/>
<feature type="domain" description="Polymerase nucleotidyl transferase" evidence="1">
    <location>
        <begin position="47"/>
        <end position="101"/>
    </location>
</feature>
<dbReference type="Pfam" id="PF01909">
    <property type="entry name" value="NTP_transf_2"/>
    <property type="match status" value="1"/>
</dbReference>
<dbReference type="CDD" id="cd05403">
    <property type="entry name" value="NT_KNTase_like"/>
    <property type="match status" value="1"/>
</dbReference>
<sequence length="255" mass="29531">MNIPTRIGTDSAGFILNNTAKENIQNEFKYVIQASINLLRNVFAEKLHSVYVYGSVGRGEAVANESDLDLTVIVNSPTTLTEKDELSKKTLALLKRHKEIIKIDYDIGEMTEALAQENFYEWGFWLRHMCTCIYGEDLSNNFPRMKPNKKISCALNSDLLTVIDHYLQELTKENISGIYKRTMIKRLIRGAYLTLNVKDESWSTKVNENLMIVQLYFPNEELFEQIKLLKCSQKTIRNSELIKIMEDFKLWLKST</sequence>
<comment type="caution">
    <text evidence="2">The sequence shown here is derived from an EMBL/GenBank/DDBJ whole genome shotgun (WGS) entry which is preliminary data.</text>
</comment>
<keyword evidence="3" id="KW-1185">Reference proteome</keyword>
<gene>
    <name evidence="2" type="ORF">JCM9152_790</name>
</gene>
<dbReference type="AlphaFoldDB" id="W4QCQ4"/>
<dbReference type="Gene3D" id="3.30.460.10">
    <property type="entry name" value="Beta Polymerase, domain 2"/>
    <property type="match status" value="1"/>
</dbReference>
<evidence type="ECO:0000313" key="3">
    <source>
        <dbReference type="Proteomes" id="UP000018895"/>
    </source>
</evidence>
<accession>W4QCQ4</accession>
<dbReference type="PROSITE" id="PS50152">
    <property type="entry name" value="25A_SYNTH_3"/>
    <property type="match status" value="1"/>
</dbReference>
<dbReference type="Proteomes" id="UP000018895">
    <property type="component" value="Unassembled WGS sequence"/>
</dbReference>
<dbReference type="InterPro" id="IPR002934">
    <property type="entry name" value="Polymerase_NTP_transf_dom"/>
</dbReference>
<dbReference type="GO" id="GO:0016779">
    <property type="term" value="F:nucleotidyltransferase activity"/>
    <property type="evidence" value="ECO:0007669"/>
    <property type="project" value="InterPro"/>
</dbReference>
<evidence type="ECO:0000313" key="2">
    <source>
        <dbReference type="EMBL" id="GAE29433.1"/>
    </source>
</evidence>